<evidence type="ECO:0000313" key="2">
    <source>
        <dbReference type="Proteomes" id="UP000325440"/>
    </source>
</evidence>
<accession>A0A5E4NB74</accession>
<name>A0A5E4NB74_9HEMI</name>
<evidence type="ECO:0000313" key="1">
    <source>
        <dbReference type="EMBL" id="VVC39708.1"/>
    </source>
</evidence>
<gene>
    <name evidence="1" type="ORF">CINCED_3A004116</name>
</gene>
<reference evidence="1 2" key="1">
    <citation type="submission" date="2019-08" db="EMBL/GenBank/DDBJ databases">
        <authorList>
            <person name="Alioto T."/>
            <person name="Alioto T."/>
            <person name="Gomez Garrido J."/>
        </authorList>
    </citation>
    <scope>NUCLEOTIDE SEQUENCE [LARGE SCALE GENOMIC DNA]</scope>
</reference>
<dbReference type="Proteomes" id="UP000325440">
    <property type="component" value="Unassembled WGS sequence"/>
</dbReference>
<protein>
    <submittedName>
        <fullName evidence="1">Uncharacterized protein</fullName>
    </submittedName>
</protein>
<proteinExistence type="predicted"/>
<dbReference type="OrthoDB" id="6627168at2759"/>
<dbReference type="EMBL" id="CABPRJ010001897">
    <property type="protein sequence ID" value="VVC39708.1"/>
    <property type="molecule type" value="Genomic_DNA"/>
</dbReference>
<sequence length="118" mass="13853">MQKVLEVDIETDKNRVKVSRMMDFNIPENLVSGNIAENFKLFKDEVIVFFEATETIDKPQKHMYQDYSIYSAWRMQIVLGTANKELQTRLLREELTLIKVIQLCQAVEQQTIEVDVVK</sequence>
<dbReference type="AlphaFoldDB" id="A0A5E4NB74"/>
<keyword evidence="2" id="KW-1185">Reference proteome</keyword>
<organism evidence="1 2">
    <name type="scientific">Cinara cedri</name>
    <dbReference type="NCBI Taxonomy" id="506608"/>
    <lineage>
        <taxon>Eukaryota</taxon>
        <taxon>Metazoa</taxon>
        <taxon>Ecdysozoa</taxon>
        <taxon>Arthropoda</taxon>
        <taxon>Hexapoda</taxon>
        <taxon>Insecta</taxon>
        <taxon>Pterygota</taxon>
        <taxon>Neoptera</taxon>
        <taxon>Paraneoptera</taxon>
        <taxon>Hemiptera</taxon>
        <taxon>Sternorrhyncha</taxon>
        <taxon>Aphidomorpha</taxon>
        <taxon>Aphidoidea</taxon>
        <taxon>Aphididae</taxon>
        <taxon>Lachninae</taxon>
        <taxon>Cinara</taxon>
    </lineage>
</organism>